<protein>
    <submittedName>
        <fullName evidence="1">Uncharacterized protein</fullName>
    </submittedName>
</protein>
<evidence type="ECO:0000313" key="2">
    <source>
        <dbReference type="Proteomes" id="UP000054624"/>
    </source>
</evidence>
<dbReference type="Proteomes" id="UP000054624">
    <property type="component" value="Unassembled WGS sequence"/>
</dbReference>
<sequence length="54" mass="6563">MSTSNPPNEYLQSDFRLSNHWSKKEAFVWQCRVREIMARLYTRVLFIQRAKNES</sequence>
<name>A0A158DJ34_9BURK</name>
<dbReference type="AlphaFoldDB" id="A0A158DJ34"/>
<accession>A0A158DJ34</accession>
<dbReference type="EMBL" id="FCOI02000043">
    <property type="protein sequence ID" value="SAK94662.1"/>
    <property type="molecule type" value="Genomic_DNA"/>
</dbReference>
<proteinExistence type="predicted"/>
<organism evidence="1 2">
    <name type="scientific">Caballeronia temeraria</name>
    <dbReference type="NCBI Taxonomy" id="1777137"/>
    <lineage>
        <taxon>Bacteria</taxon>
        <taxon>Pseudomonadati</taxon>
        <taxon>Pseudomonadota</taxon>
        <taxon>Betaproteobacteria</taxon>
        <taxon>Burkholderiales</taxon>
        <taxon>Burkholderiaceae</taxon>
        <taxon>Caballeronia</taxon>
    </lineage>
</organism>
<keyword evidence="2" id="KW-1185">Reference proteome</keyword>
<evidence type="ECO:0000313" key="1">
    <source>
        <dbReference type="EMBL" id="SAK94662.1"/>
    </source>
</evidence>
<gene>
    <name evidence="1" type="ORF">AWB76_07043</name>
</gene>
<reference evidence="2" key="1">
    <citation type="submission" date="2016-01" db="EMBL/GenBank/DDBJ databases">
        <authorList>
            <person name="Peeters Charlotte."/>
        </authorList>
    </citation>
    <scope>NUCLEOTIDE SEQUENCE [LARGE SCALE GENOMIC DNA]</scope>
</reference>